<dbReference type="RefSeq" id="WP_118362821.1">
    <property type="nucleotide sequence ID" value="NZ_QSHM01000010.1"/>
</dbReference>
<evidence type="ECO:0000313" key="2">
    <source>
        <dbReference type="Proteomes" id="UP000285844"/>
    </source>
</evidence>
<name>A0A413YU74_9FIRM</name>
<dbReference type="Proteomes" id="UP000285844">
    <property type="component" value="Unassembled WGS sequence"/>
</dbReference>
<dbReference type="AlphaFoldDB" id="A0A413YU74"/>
<accession>A0A413YU74</accession>
<comment type="caution">
    <text evidence="1">The sequence shown here is derived from an EMBL/GenBank/DDBJ whole genome shotgun (WGS) entry which is preliminary data.</text>
</comment>
<protein>
    <submittedName>
        <fullName evidence="1">Uncharacterized protein</fullName>
    </submittedName>
</protein>
<sequence length="116" mass="12827">MILRCDNQELPAPVSIKVDDEIIWSSSTGRALDGTMLGDVVAEKKTLSINWGILKEDEMALIKNKLIAGFFPITFHDDGQDITITSYRGTLSKEVLGNIGDGNYYYRSASVSIIQQ</sequence>
<organism evidence="1 2">
    <name type="scientific">Lachnospira eligens</name>
    <dbReference type="NCBI Taxonomy" id="39485"/>
    <lineage>
        <taxon>Bacteria</taxon>
        <taxon>Bacillati</taxon>
        <taxon>Bacillota</taxon>
        <taxon>Clostridia</taxon>
        <taxon>Lachnospirales</taxon>
        <taxon>Lachnospiraceae</taxon>
        <taxon>Lachnospira</taxon>
    </lineage>
</organism>
<dbReference type="EMBL" id="QSHM01000010">
    <property type="protein sequence ID" value="RHC12593.1"/>
    <property type="molecule type" value="Genomic_DNA"/>
</dbReference>
<evidence type="ECO:0000313" key="1">
    <source>
        <dbReference type="EMBL" id="RHC12593.1"/>
    </source>
</evidence>
<reference evidence="1 2" key="1">
    <citation type="submission" date="2018-08" db="EMBL/GenBank/DDBJ databases">
        <title>A genome reference for cultivated species of the human gut microbiota.</title>
        <authorList>
            <person name="Zou Y."/>
            <person name="Xue W."/>
            <person name="Luo G."/>
        </authorList>
    </citation>
    <scope>NUCLEOTIDE SEQUENCE [LARGE SCALE GENOMIC DNA]</scope>
    <source>
        <strain evidence="1 2">AM37-3BH</strain>
    </source>
</reference>
<proteinExistence type="predicted"/>
<gene>
    <name evidence="1" type="ORF">DW858_09505</name>
</gene>